<dbReference type="AlphaFoldDB" id="A0A2N7AV17"/>
<sequence>MSSETAKNKINIIIWVICGLLLIGAFGIPKLYRSYHSAPYYNSTGRTIILENNKEDTHKLNKYQKLQFTKIAKETIDQKDGPFNWKNYKIIYLDIYKLERQSEYALILKIKPKLKIKDSTITSSMIVKLNHSNLINYYDISVIKYSSDFSSIFSKKQ</sequence>
<gene>
    <name evidence="2" type="ORF">CBP76_05535</name>
</gene>
<keyword evidence="3" id="KW-1185">Reference proteome</keyword>
<evidence type="ECO:0000256" key="1">
    <source>
        <dbReference type="SAM" id="Phobius"/>
    </source>
</evidence>
<dbReference type="OrthoDB" id="2301865at2"/>
<dbReference type="Proteomes" id="UP000235649">
    <property type="component" value="Unassembled WGS sequence"/>
</dbReference>
<keyword evidence="1" id="KW-0812">Transmembrane</keyword>
<comment type="caution">
    <text evidence="2">The sequence shown here is derived from an EMBL/GenBank/DDBJ whole genome shotgun (WGS) entry which is preliminary data.</text>
</comment>
<dbReference type="RefSeq" id="WP_102195948.1">
    <property type="nucleotide sequence ID" value="NZ_NIPR01000012.1"/>
</dbReference>
<evidence type="ECO:0000313" key="2">
    <source>
        <dbReference type="EMBL" id="PMD71442.1"/>
    </source>
</evidence>
<evidence type="ECO:0000313" key="3">
    <source>
        <dbReference type="Proteomes" id="UP000235649"/>
    </source>
</evidence>
<protein>
    <submittedName>
        <fullName evidence="2">Uncharacterized protein</fullName>
    </submittedName>
</protein>
<dbReference type="EMBL" id="NIPR01000012">
    <property type="protein sequence ID" value="PMD71442.1"/>
    <property type="molecule type" value="Genomic_DNA"/>
</dbReference>
<proteinExistence type="predicted"/>
<accession>A0A2N7AV17</accession>
<keyword evidence="1" id="KW-0472">Membrane</keyword>
<reference evidence="2 3" key="1">
    <citation type="submission" date="2017-05" db="EMBL/GenBank/DDBJ databases">
        <title>Lactobacillus nurukis nov., sp. nov., isolated from nuruk.</title>
        <authorList>
            <person name="Kim S.-J."/>
        </authorList>
    </citation>
    <scope>NUCLEOTIDE SEQUENCE [LARGE SCALE GENOMIC DNA]</scope>
    <source>
        <strain evidence="2 3">SYF10-1a</strain>
    </source>
</reference>
<organism evidence="2 3">
    <name type="scientific">Companilactobacillus nuruki</name>
    <dbReference type="NCBI Taxonomy" id="1993540"/>
    <lineage>
        <taxon>Bacteria</taxon>
        <taxon>Bacillati</taxon>
        <taxon>Bacillota</taxon>
        <taxon>Bacilli</taxon>
        <taxon>Lactobacillales</taxon>
        <taxon>Lactobacillaceae</taxon>
        <taxon>Companilactobacillus</taxon>
    </lineage>
</organism>
<name>A0A2N7AV17_9LACO</name>
<keyword evidence="1" id="KW-1133">Transmembrane helix</keyword>
<feature type="transmembrane region" description="Helical" evidence="1">
    <location>
        <begin position="12"/>
        <end position="32"/>
    </location>
</feature>